<keyword evidence="4" id="KW-1185">Reference proteome</keyword>
<gene>
    <name evidence="3" type="ORF">AWW68_05340</name>
</gene>
<keyword evidence="2" id="KW-1133">Transmembrane helix</keyword>
<feature type="transmembrane region" description="Helical" evidence="2">
    <location>
        <begin position="337"/>
        <end position="357"/>
    </location>
</feature>
<dbReference type="OrthoDB" id="1522571at2"/>
<evidence type="ECO:0000313" key="3">
    <source>
        <dbReference type="EMBL" id="KYG78191.1"/>
    </source>
</evidence>
<keyword evidence="1" id="KW-0175">Coiled coil</keyword>
<evidence type="ECO:0008006" key="5">
    <source>
        <dbReference type="Google" id="ProtNLM"/>
    </source>
</evidence>
<name>A0A150XHK0_9BACT</name>
<feature type="transmembrane region" description="Helical" evidence="2">
    <location>
        <begin position="21"/>
        <end position="39"/>
    </location>
</feature>
<evidence type="ECO:0000256" key="2">
    <source>
        <dbReference type="SAM" id="Phobius"/>
    </source>
</evidence>
<proteinExistence type="predicted"/>
<protein>
    <recommendedName>
        <fullName evidence="5">Polysaccharide chain length determinant N-terminal domain-containing protein</fullName>
    </recommendedName>
</protein>
<dbReference type="Proteomes" id="UP000075606">
    <property type="component" value="Unassembled WGS sequence"/>
</dbReference>
<evidence type="ECO:0000256" key="1">
    <source>
        <dbReference type="SAM" id="Coils"/>
    </source>
</evidence>
<feature type="coiled-coil region" evidence="1">
    <location>
        <begin position="152"/>
        <end position="179"/>
    </location>
</feature>
<keyword evidence="2" id="KW-0472">Membrane</keyword>
<dbReference type="AlphaFoldDB" id="A0A150XHK0"/>
<keyword evidence="2" id="KW-0812">Transmembrane</keyword>
<reference evidence="3 4" key="1">
    <citation type="submission" date="2016-01" db="EMBL/GenBank/DDBJ databases">
        <title>Genome sequencing of Roseivirga spongicola UST030701-084.</title>
        <authorList>
            <person name="Selvaratnam C."/>
            <person name="Thevarajoo S."/>
            <person name="Goh K.M."/>
            <person name="Ee R."/>
            <person name="Chan K.-G."/>
            <person name="Chong C.S."/>
        </authorList>
    </citation>
    <scope>NUCLEOTIDE SEQUENCE [LARGE SCALE GENOMIC DNA]</scope>
    <source>
        <strain evidence="3 4">UST030701-084</strain>
    </source>
</reference>
<accession>A0A150XHK0</accession>
<evidence type="ECO:0000313" key="4">
    <source>
        <dbReference type="Proteomes" id="UP000075606"/>
    </source>
</evidence>
<dbReference type="STRING" id="333140.AWW68_05340"/>
<dbReference type="EMBL" id="LRPC01000001">
    <property type="protein sequence ID" value="KYG78191.1"/>
    <property type="molecule type" value="Genomic_DNA"/>
</dbReference>
<dbReference type="RefSeq" id="WP_068217433.1">
    <property type="nucleotide sequence ID" value="NZ_CP139724.1"/>
</dbReference>
<comment type="caution">
    <text evidence="3">The sequence shown here is derived from an EMBL/GenBank/DDBJ whole genome shotgun (WGS) entry which is preliminary data.</text>
</comment>
<sequence>MAKDINIIRLLHGFYIRIKRNWKVLIALNFVILLLVYFYPKKYLSDVIVLPQTNNQPSSVDLAGFGPLANAAGLNLGGASNSVGISSTLYPDLLENHEVQLRLINKKLMISDISNDSLTYKQYVLEYYKPSYVEVIREYSLGLPSKIIRLFKSGENTEMENTDDEANQLKEDKVNFISKVDEGVINRMRSEAFISIDSRSRLVTAGFESDYPEISSQMTLALLEVLKNKLTEFESAKAMRDYEFIKGLFEKKKSEYLMAQAKLAEYEDMNANLVTSRGQSGLRNLQTDFSIVSAVYQKLATDLEQAKIKMEQDKPFFYVIKEITIPNKATQSITKRFILAEIVFLLFVSVIIAFSVFSEPLFNELRQIQSER</sequence>
<organism evidence="3 4">
    <name type="scientific">Roseivirga spongicola</name>
    <dbReference type="NCBI Taxonomy" id="333140"/>
    <lineage>
        <taxon>Bacteria</taxon>
        <taxon>Pseudomonadati</taxon>
        <taxon>Bacteroidota</taxon>
        <taxon>Cytophagia</taxon>
        <taxon>Cytophagales</taxon>
        <taxon>Roseivirgaceae</taxon>
        <taxon>Roseivirga</taxon>
    </lineage>
</organism>